<keyword evidence="7" id="KW-1185">Reference proteome</keyword>
<feature type="region of interest" description="Disordered" evidence="4">
    <location>
        <begin position="842"/>
        <end position="861"/>
    </location>
</feature>
<protein>
    <recommendedName>
        <fullName evidence="5">BZIP domain-containing protein</fullName>
    </recommendedName>
</protein>
<dbReference type="EMBL" id="JAXQNO010000008">
    <property type="protein sequence ID" value="KAK4793273.1"/>
    <property type="molecule type" value="Genomic_DNA"/>
</dbReference>
<dbReference type="GO" id="GO:0015095">
    <property type="term" value="F:magnesium ion transmembrane transporter activity"/>
    <property type="evidence" value="ECO:0007669"/>
    <property type="project" value="UniProtKB-ARBA"/>
</dbReference>
<dbReference type="GO" id="GO:0005634">
    <property type="term" value="C:nucleus"/>
    <property type="evidence" value="ECO:0007669"/>
    <property type="project" value="UniProtKB-SubCell"/>
</dbReference>
<dbReference type="InterPro" id="IPR046347">
    <property type="entry name" value="bZIP_sf"/>
</dbReference>
<feature type="coiled-coil region" evidence="3">
    <location>
        <begin position="260"/>
        <end position="294"/>
    </location>
</feature>
<evidence type="ECO:0000259" key="5">
    <source>
        <dbReference type="SMART" id="SM00338"/>
    </source>
</evidence>
<feature type="region of interest" description="Disordered" evidence="4">
    <location>
        <begin position="1"/>
        <end position="50"/>
    </location>
</feature>
<evidence type="ECO:0000313" key="7">
    <source>
        <dbReference type="Proteomes" id="UP001346149"/>
    </source>
</evidence>
<dbReference type="GO" id="GO:0003700">
    <property type="term" value="F:DNA-binding transcription factor activity"/>
    <property type="evidence" value="ECO:0007669"/>
    <property type="project" value="InterPro"/>
</dbReference>
<accession>A0AAN7LQD9</accession>
<evidence type="ECO:0000256" key="1">
    <source>
        <dbReference type="ARBA" id="ARBA00004123"/>
    </source>
</evidence>
<dbReference type="SUPFAM" id="SSF57959">
    <property type="entry name" value="Leucine zipper domain"/>
    <property type="match status" value="1"/>
</dbReference>
<organism evidence="6 7">
    <name type="scientific">Trapa natans</name>
    <name type="common">Water chestnut</name>
    <dbReference type="NCBI Taxonomy" id="22666"/>
    <lineage>
        <taxon>Eukaryota</taxon>
        <taxon>Viridiplantae</taxon>
        <taxon>Streptophyta</taxon>
        <taxon>Embryophyta</taxon>
        <taxon>Tracheophyta</taxon>
        <taxon>Spermatophyta</taxon>
        <taxon>Magnoliopsida</taxon>
        <taxon>eudicotyledons</taxon>
        <taxon>Gunneridae</taxon>
        <taxon>Pentapetalae</taxon>
        <taxon>rosids</taxon>
        <taxon>malvids</taxon>
        <taxon>Myrtales</taxon>
        <taxon>Lythraceae</taxon>
        <taxon>Trapa</taxon>
    </lineage>
</organism>
<proteinExistence type="inferred from homology"/>
<reference evidence="6 7" key="1">
    <citation type="journal article" date="2023" name="Hortic Res">
        <title>Pangenome of water caltrop reveals structural variations and asymmetric subgenome divergence after allopolyploidization.</title>
        <authorList>
            <person name="Zhang X."/>
            <person name="Chen Y."/>
            <person name="Wang L."/>
            <person name="Yuan Y."/>
            <person name="Fang M."/>
            <person name="Shi L."/>
            <person name="Lu R."/>
            <person name="Comes H.P."/>
            <person name="Ma Y."/>
            <person name="Chen Y."/>
            <person name="Huang G."/>
            <person name="Zhou Y."/>
            <person name="Zheng Z."/>
            <person name="Qiu Y."/>
        </authorList>
    </citation>
    <scope>NUCLEOTIDE SEQUENCE [LARGE SCALE GENOMIC DNA]</scope>
    <source>
        <strain evidence="6">F231</strain>
    </source>
</reference>
<comment type="subcellular location">
    <subcellularLocation>
        <location evidence="1">Nucleus</location>
    </subcellularLocation>
</comment>
<dbReference type="AlphaFoldDB" id="A0AAN7LQD9"/>
<dbReference type="Pfam" id="PF22099">
    <property type="entry name" value="MRS2-like"/>
    <property type="match status" value="2"/>
</dbReference>
<keyword evidence="3" id="KW-0175">Coiled coil</keyword>
<dbReference type="Gene3D" id="1.20.5.170">
    <property type="match status" value="1"/>
</dbReference>
<feature type="compositionally biased region" description="Low complexity" evidence="4">
    <location>
        <begin position="35"/>
        <end position="50"/>
    </location>
</feature>
<dbReference type="PANTHER" id="PTHR13890:SF2">
    <property type="entry name" value="MAGNESIUM TRANSPORTER MRS2-4-RELATED"/>
    <property type="match status" value="1"/>
</dbReference>
<sequence>MGKGSLCFRRTFSRNRLKKPPEPSQKAKKGRTRTSSPSHDNGSNNNNNTSLVVGGISGGDGALVAGAGKGKKKAGGARKWPWMKFDRAGQSELFECEKNAIVRRVSIPARDLRVLGPVFSHSSNILAREKAMVVNLEFIKAIVTAEEVLIFDPLSQEVLPFVDQLRQQLPPKTASKTQEMCSADVADDEMHDSTGRGWLPAPVTAEGQESELPFEFQVLEIALEVICTYLDANVVDLERDAYPILDELAQNVSTKNLEHVRSLKSNLTRLLARVQKVRDEIEHLLDDNEDMAQLYLSRKWIQIQQSDALLGTGATNSISHAAPPLRRICSTRSGSIITSNYTNDNDVEDLEMLLEAYFMQLDGTRNKILSVREYIDDTEDYVNIQLDNQRNELIQLQLILTISSFAIAIATLVAGVFVEEAAEENKRKKNRSNSYSLNVPSPGRLTELDSLEPDNVGSMNIHKHSYIHVTVKLPRTGGLFSGMATVNSKGSASVRNFVYPAKHSLLPPKNPFPSVSSAYVDYLIPNPLNGSKAVQKPGFVQPRHLRTSSESFLIEDQPSWLDDLLSEPETPVEKGGHRRSSSDSFAYLDVGNLSGQHFADQEGYKWRNVSTVPSWRSQDYDCHKELQKNLFRNFIAEAHLVKQKNRIAALSSTAVAHYTGFPSFRDDLAGKGTGVPVPSQEAVHDAKQKQDQDEFRILNSKASSDSKEASQAKTSAPDTDAKRSKQQFAQRSRVRKLQYIAELERDVQALQAEGSEVMAELEFLNQQNLILSMENNALKHRLESLAQEKRIKYFEHEVLEREMVQLRALYQQQQQQPQQKQPSSSHRRSSSKDLDSQFAILSLKHKDQNPDTDKVSCSVHL</sequence>
<name>A0AAN7LQD9_TRANT</name>
<dbReference type="SMART" id="SM00338">
    <property type="entry name" value="BRLZ"/>
    <property type="match status" value="1"/>
</dbReference>
<dbReference type="InterPro" id="IPR004827">
    <property type="entry name" value="bZIP"/>
</dbReference>
<feature type="compositionally biased region" description="Basic and acidic residues" evidence="4">
    <location>
        <begin position="844"/>
        <end position="854"/>
    </location>
</feature>
<evidence type="ECO:0000256" key="2">
    <source>
        <dbReference type="ARBA" id="ARBA00007535"/>
    </source>
</evidence>
<comment type="caution">
    <text evidence="6">The sequence shown here is derived from an EMBL/GenBank/DDBJ whole genome shotgun (WGS) entry which is preliminary data.</text>
</comment>
<dbReference type="InterPro" id="IPR044759">
    <property type="entry name" value="bZIP_RF2"/>
</dbReference>
<dbReference type="Proteomes" id="UP001346149">
    <property type="component" value="Unassembled WGS sequence"/>
</dbReference>
<feature type="region of interest" description="Disordered" evidence="4">
    <location>
        <begin position="810"/>
        <end position="836"/>
    </location>
</feature>
<dbReference type="Gene3D" id="1.20.58.340">
    <property type="entry name" value="Magnesium transport protein CorA, transmembrane region"/>
    <property type="match status" value="1"/>
</dbReference>
<feature type="coiled-coil region" evidence="3">
    <location>
        <begin position="733"/>
        <end position="767"/>
    </location>
</feature>
<feature type="domain" description="BZIP" evidence="5">
    <location>
        <begin position="718"/>
        <end position="777"/>
    </location>
</feature>
<dbReference type="PANTHER" id="PTHR13890">
    <property type="entry name" value="RNA SPLICING PROTEIN MRS2, MITOCHONDRIAL"/>
    <property type="match status" value="1"/>
</dbReference>
<gene>
    <name evidence="6" type="ORF">SAY86_023708</name>
</gene>
<evidence type="ECO:0000256" key="4">
    <source>
        <dbReference type="SAM" id="MobiDB-lite"/>
    </source>
</evidence>
<dbReference type="CDD" id="cd12823">
    <property type="entry name" value="Mrs2_Mfm1p-like"/>
    <property type="match status" value="1"/>
</dbReference>
<feature type="compositionally biased region" description="Basic and acidic residues" evidence="4">
    <location>
        <begin position="682"/>
        <end position="696"/>
    </location>
</feature>
<dbReference type="Gene3D" id="2.40.128.330">
    <property type="match status" value="1"/>
</dbReference>
<feature type="compositionally biased region" description="Low complexity" evidence="4">
    <location>
        <begin position="811"/>
        <end position="824"/>
    </location>
</feature>
<feature type="region of interest" description="Disordered" evidence="4">
    <location>
        <begin position="671"/>
        <end position="729"/>
    </location>
</feature>
<evidence type="ECO:0000313" key="6">
    <source>
        <dbReference type="EMBL" id="KAK4793273.1"/>
    </source>
</evidence>
<dbReference type="InterPro" id="IPR039204">
    <property type="entry name" value="MRS2-like"/>
</dbReference>
<dbReference type="CDD" id="cd14703">
    <property type="entry name" value="bZIP_plant_RF2"/>
    <property type="match status" value="1"/>
</dbReference>
<evidence type="ECO:0000256" key="3">
    <source>
        <dbReference type="SAM" id="Coils"/>
    </source>
</evidence>
<dbReference type="FunFam" id="2.40.128.330:FF:000001">
    <property type="entry name" value="Magnesium transporter MRS2-1"/>
    <property type="match status" value="1"/>
</dbReference>
<comment type="similarity">
    <text evidence="2">Belongs to the CorA metal ion transporter (MIT) (TC 1.A.35.5) family.</text>
</comment>